<comment type="caution">
    <text evidence="3">The sequence shown here is derived from an EMBL/GenBank/DDBJ whole genome shotgun (WGS) entry which is preliminary data.</text>
</comment>
<dbReference type="PANTHER" id="PTHR21240:SF28">
    <property type="entry name" value="ISO-OROTATE DECARBOXYLASE (EUROFUNG)"/>
    <property type="match status" value="1"/>
</dbReference>
<sequence length="366" mass="40878">MTTGTPTTGGKIWVNSGDSHVWEPKGLWTENLPPSLKTRGPHMVRDGKHDIYVVDDEKVFFAAASMIDAITPPGSENLDLRLADLDEQGIWAEVVFPSVGIWLSVMKDRQLMHESVKVYNDWAHSDMIKRSERLLATALISVLNFDDAVEETKRVAALGFKSICLPATLPDHLEYNMPEFDRIWQVCEEAGMVVCFHVGTGTSKLIVTRGPGGALINYWETTVPVQRCVVHMISGGALDRFPKLKIMTAEAGVAWVPAMGDRLDEAYRQHNQYAHPKLSRLPSEIIKQQVYSSFQHDVTALPAVIAHDYRNALWGSDYPHLEGTYPHTQEVLHQLFDHVSPDVRRRVTLGAFEELFGIGMPVALAA</sequence>
<dbReference type="InterPro" id="IPR032466">
    <property type="entry name" value="Metal_Hydrolase"/>
</dbReference>
<dbReference type="Proteomes" id="UP001262754">
    <property type="component" value="Unassembled WGS sequence"/>
</dbReference>
<evidence type="ECO:0000313" key="4">
    <source>
        <dbReference type="Proteomes" id="UP001262754"/>
    </source>
</evidence>
<dbReference type="InterPro" id="IPR032465">
    <property type="entry name" value="ACMSD"/>
</dbReference>
<evidence type="ECO:0000313" key="3">
    <source>
        <dbReference type="EMBL" id="MDR6534103.1"/>
    </source>
</evidence>
<keyword evidence="3" id="KW-0378">Hydrolase</keyword>
<dbReference type="Gene3D" id="3.20.20.140">
    <property type="entry name" value="Metal-dependent hydrolases"/>
    <property type="match status" value="1"/>
</dbReference>
<dbReference type="RefSeq" id="WP_310035272.1">
    <property type="nucleotide sequence ID" value="NZ_JAVDRL010000019.1"/>
</dbReference>
<dbReference type="Pfam" id="PF04909">
    <property type="entry name" value="Amidohydro_2"/>
    <property type="match status" value="1"/>
</dbReference>
<feature type="domain" description="Amidohydrolase-related" evidence="2">
    <location>
        <begin position="92"/>
        <end position="356"/>
    </location>
</feature>
<dbReference type="SUPFAM" id="SSF51556">
    <property type="entry name" value="Metallo-dependent hydrolases"/>
    <property type="match status" value="1"/>
</dbReference>
<accession>A0ABU1N6V8</accession>
<gene>
    <name evidence="3" type="ORF">J2800_004874</name>
</gene>
<protein>
    <submittedName>
        <fullName evidence="3">TIM-barrel fold metal-dependent hydrolase</fullName>
    </submittedName>
</protein>
<keyword evidence="4" id="KW-1185">Reference proteome</keyword>
<dbReference type="EMBL" id="JAVDRL010000019">
    <property type="protein sequence ID" value="MDR6534103.1"/>
    <property type="molecule type" value="Genomic_DNA"/>
</dbReference>
<evidence type="ECO:0000259" key="2">
    <source>
        <dbReference type="Pfam" id="PF04909"/>
    </source>
</evidence>
<proteinExistence type="predicted"/>
<reference evidence="3 4" key="1">
    <citation type="submission" date="2023-07" db="EMBL/GenBank/DDBJ databases">
        <title>Sorghum-associated microbial communities from plants grown in Nebraska, USA.</title>
        <authorList>
            <person name="Schachtman D."/>
        </authorList>
    </citation>
    <scope>NUCLEOTIDE SEQUENCE [LARGE SCALE GENOMIC DNA]</scope>
    <source>
        <strain evidence="3 4">DS2154</strain>
    </source>
</reference>
<dbReference type="PANTHER" id="PTHR21240">
    <property type="entry name" value="2-AMINO-3-CARBOXYLMUCONATE-6-SEMIALDEHYDE DECARBOXYLASE"/>
    <property type="match status" value="1"/>
</dbReference>
<name>A0ABU1N6V8_9CAUL</name>
<evidence type="ECO:0000256" key="1">
    <source>
        <dbReference type="ARBA" id="ARBA00023239"/>
    </source>
</evidence>
<dbReference type="InterPro" id="IPR006680">
    <property type="entry name" value="Amidohydro-rel"/>
</dbReference>
<dbReference type="GO" id="GO:0016787">
    <property type="term" value="F:hydrolase activity"/>
    <property type="evidence" value="ECO:0007669"/>
    <property type="project" value="UniProtKB-KW"/>
</dbReference>
<organism evidence="3 4">
    <name type="scientific">Caulobacter rhizosphaerae</name>
    <dbReference type="NCBI Taxonomy" id="2010972"/>
    <lineage>
        <taxon>Bacteria</taxon>
        <taxon>Pseudomonadati</taxon>
        <taxon>Pseudomonadota</taxon>
        <taxon>Alphaproteobacteria</taxon>
        <taxon>Caulobacterales</taxon>
        <taxon>Caulobacteraceae</taxon>
        <taxon>Caulobacter</taxon>
    </lineage>
</organism>
<keyword evidence="1" id="KW-0456">Lyase</keyword>